<keyword evidence="3" id="KW-1185">Reference proteome</keyword>
<evidence type="ECO:0000256" key="1">
    <source>
        <dbReference type="SAM" id="MobiDB-lite"/>
    </source>
</evidence>
<dbReference type="Proteomes" id="UP001283361">
    <property type="component" value="Unassembled WGS sequence"/>
</dbReference>
<evidence type="ECO:0000313" key="3">
    <source>
        <dbReference type="Proteomes" id="UP001283361"/>
    </source>
</evidence>
<dbReference type="AlphaFoldDB" id="A0AAE0Z6K2"/>
<reference evidence="2" key="1">
    <citation type="journal article" date="2023" name="G3 (Bethesda)">
        <title>A reference genome for the long-term kleptoplast-retaining sea slug Elysia crispata morphotype clarki.</title>
        <authorList>
            <person name="Eastman K.E."/>
            <person name="Pendleton A.L."/>
            <person name="Shaikh M.A."/>
            <person name="Suttiyut T."/>
            <person name="Ogas R."/>
            <person name="Tomko P."/>
            <person name="Gavelis G."/>
            <person name="Widhalm J.R."/>
            <person name="Wisecaver J.H."/>
        </authorList>
    </citation>
    <scope>NUCLEOTIDE SEQUENCE</scope>
    <source>
        <strain evidence="2">ECLA1</strain>
    </source>
</reference>
<gene>
    <name evidence="2" type="ORF">RRG08_065728</name>
</gene>
<sequence>MRNGDKSSQSMASSEDMPKAAPQRRGGQFPSQQYPSPDGGYGYMVALSSSMITFLNDGVGNSFGILLPHLLEDLQASVTLASIAPGLRMAMFMFIGGC</sequence>
<organism evidence="2 3">
    <name type="scientific">Elysia crispata</name>
    <name type="common">lettuce slug</name>
    <dbReference type="NCBI Taxonomy" id="231223"/>
    <lineage>
        <taxon>Eukaryota</taxon>
        <taxon>Metazoa</taxon>
        <taxon>Spiralia</taxon>
        <taxon>Lophotrochozoa</taxon>
        <taxon>Mollusca</taxon>
        <taxon>Gastropoda</taxon>
        <taxon>Heterobranchia</taxon>
        <taxon>Euthyneura</taxon>
        <taxon>Panpulmonata</taxon>
        <taxon>Sacoglossa</taxon>
        <taxon>Placobranchoidea</taxon>
        <taxon>Plakobranchidae</taxon>
        <taxon>Elysia</taxon>
    </lineage>
</organism>
<comment type="caution">
    <text evidence="2">The sequence shown here is derived from an EMBL/GenBank/DDBJ whole genome shotgun (WGS) entry which is preliminary data.</text>
</comment>
<evidence type="ECO:0000313" key="2">
    <source>
        <dbReference type="EMBL" id="KAK3763764.1"/>
    </source>
</evidence>
<feature type="region of interest" description="Disordered" evidence="1">
    <location>
        <begin position="1"/>
        <end position="35"/>
    </location>
</feature>
<proteinExistence type="predicted"/>
<protein>
    <submittedName>
        <fullName evidence="2">Uncharacterized protein</fullName>
    </submittedName>
</protein>
<feature type="compositionally biased region" description="Polar residues" evidence="1">
    <location>
        <begin position="1"/>
        <end position="13"/>
    </location>
</feature>
<name>A0AAE0Z6K2_9GAST</name>
<dbReference type="EMBL" id="JAWDGP010004501">
    <property type="protein sequence ID" value="KAK3763764.1"/>
    <property type="molecule type" value="Genomic_DNA"/>
</dbReference>
<accession>A0AAE0Z6K2</accession>